<reference evidence="2" key="1">
    <citation type="submission" date="2022-01" db="EMBL/GenBank/DDBJ databases">
        <authorList>
            <person name="Braso-Vives M."/>
        </authorList>
    </citation>
    <scope>NUCLEOTIDE SEQUENCE</scope>
</reference>
<dbReference type="Proteomes" id="UP000838412">
    <property type="component" value="Chromosome 2"/>
</dbReference>
<feature type="region of interest" description="Disordered" evidence="1">
    <location>
        <begin position="91"/>
        <end position="149"/>
    </location>
</feature>
<dbReference type="OrthoDB" id="9993263at2759"/>
<evidence type="ECO:0000256" key="1">
    <source>
        <dbReference type="SAM" id="MobiDB-lite"/>
    </source>
</evidence>
<gene>
    <name evidence="2" type="primary">Hypp1360</name>
    <name evidence="2" type="ORF">BLAG_LOCUS13863</name>
</gene>
<proteinExistence type="predicted"/>
<sequence>MTETGSGAAVSTLDKQYCVQKRVEMRKFDEAMHHLRREETVFLTSHDYRVRQVQRRMEILRDKRNKIVQERMVGVERNVFTLNNLAELSRAAHAGQRRHRRTSDALVQTDMELKKVSWRTPPPTPYSSSDEDSDSEDTENPTNTRWMGITRTNRSAGHYSGVSGFRALPFMGLARTEGFTTPDKQSKSCLQHGRTPGDPRNRGQATRSSTSRNKHAFLPGIASAFQEEYKLPFTFQGAGEWQCQGKVF</sequence>
<feature type="region of interest" description="Disordered" evidence="1">
    <location>
        <begin position="178"/>
        <end position="215"/>
    </location>
</feature>
<dbReference type="EMBL" id="OV696687">
    <property type="protein sequence ID" value="CAH1254467.1"/>
    <property type="molecule type" value="Genomic_DNA"/>
</dbReference>
<accession>A0A8K0EK95</accession>
<dbReference type="AlphaFoldDB" id="A0A8K0EK95"/>
<name>A0A8K0EK95_BRALA</name>
<feature type="compositionally biased region" description="Acidic residues" evidence="1">
    <location>
        <begin position="129"/>
        <end position="139"/>
    </location>
</feature>
<protein>
    <submittedName>
        <fullName evidence="2">Hypp1360 protein</fullName>
    </submittedName>
</protein>
<keyword evidence="3" id="KW-1185">Reference proteome</keyword>
<organism evidence="2 3">
    <name type="scientific">Branchiostoma lanceolatum</name>
    <name type="common">Common lancelet</name>
    <name type="synonym">Amphioxus lanceolatum</name>
    <dbReference type="NCBI Taxonomy" id="7740"/>
    <lineage>
        <taxon>Eukaryota</taxon>
        <taxon>Metazoa</taxon>
        <taxon>Chordata</taxon>
        <taxon>Cephalochordata</taxon>
        <taxon>Leptocardii</taxon>
        <taxon>Amphioxiformes</taxon>
        <taxon>Branchiostomatidae</taxon>
        <taxon>Branchiostoma</taxon>
    </lineage>
</organism>
<feature type="compositionally biased region" description="Polar residues" evidence="1">
    <location>
        <begin position="178"/>
        <end position="189"/>
    </location>
</feature>
<evidence type="ECO:0000313" key="2">
    <source>
        <dbReference type="EMBL" id="CAH1254467.1"/>
    </source>
</evidence>
<evidence type="ECO:0000313" key="3">
    <source>
        <dbReference type="Proteomes" id="UP000838412"/>
    </source>
</evidence>